<proteinExistence type="predicted"/>
<evidence type="ECO:0000313" key="2">
    <source>
        <dbReference type="EMBL" id="MBK7677783.1"/>
    </source>
</evidence>
<evidence type="ECO:0000313" key="3">
    <source>
        <dbReference type="Proteomes" id="UP000697998"/>
    </source>
</evidence>
<dbReference type="SMART" id="SM00986">
    <property type="entry name" value="UDG"/>
    <property type="match status" value="1"/>
</dbReference>
<dbReference type="Proteomes" id="UP000697998">
    <property type="component" value="Unassembled WGS sequence"/>
</dbReference>
<evidence type="ECO:0000259" key="1">
    <source>
        <dbReference type="SMART" id="SM00986"/>
    </source>
</evidence>
<dbReference type="InterPro" id="IPR005122">
    <property type="entry name" value="Uracil-DNA_glycosylase-like"/>
</dbReference>
<keyword evidence="2" id="KW-0378">Hydrolase</keyword>
<dbReference type="AlphaFoldDB" id="A0A935UJL6"/>
<dbReference type="EMBL" id="JADJMH010000040">
    <property type="protein sequence ID" value="MBK7677783.1"/>
    <property type="molecule type" value="Genomic_DNA"/>
</dbReference>
<reference evidence="2 3" key="1">
    <citation type="submission" date="2020-10" db="EMBL/GenBank/DDBJ databases">
        <title>Connecting structure to function with the recovery of over 1000 high-quality activated sludge metagenome-assembled genomes encoding full-length rRNA genes using long-read sequencing.</title>
        <authorList>
            <person name="Singleton C.M."/>
            <person name="Petriglieri F."/>
            <person name="Kristensen J.M."/>
            <person name="Kirkegaard R.H."/>
            <person name="Michaelsen T.Y."/>
            <person name="Andersen M.H."/>
            <person name="Karst S.M."/>
            <person name="Dueholm M.S."/>
            <person name="Nielsen P.H."/>
            <person name="Albertsen M."/>
        </authorList>
    </citation>
    <scope>NUCLEOTIDE SEQUENCE [LARGE SCALE GENOMIC DNA]</scope>
    <source>
        <strain evidence="2">EsbW_18-Q3-R4-48_BATAC.285</strain>
    </source>
</reference>
<organism evidence="2 3">
    <name type="scientific">Candidatus Accumulibacter proximus</name>
    <dbReference type="NCBI Taxonomy" id="2954385"/>
    <lineage>
        <taxon>Bacteria</taxon>
        <taxon>Pseudomonadati</taxon>
        <taxon>Pseudomonadota</taxon>
        <taxon>Betaproteobacteria</taxon>
        <taxon>Candidatus Accumulibacter</taxon>
    </lineage>
</organism>
<name>A0A935UJL6_9PROT</name>
<gene>
    <name evidence="2" type="ORF">IPJ27_25275</name>
</gene>
<dbReference type="GO" id="GO:0033958">
    <property type="term" value="F:DNA-deoxyinosine glycosylase activity"/>
    <property type="evidence" value="ECO:0007669"/>
    <property type="project" value="UniProtKB-EC"/>
</dbReference>
<dbReference type="InterPro" id="IPR036895">
    <property type="entry name" value="Uracil-DNA_glycosylase-like_sf"/>
</dbReference>
<sequence>MTVGGPALLHGLPPILDVGVRVLILGSFPSPASLAAEHYYAHRQNQFWRLLGVLLGEPLPALDYAGKQLRLLRHRIGVWDVYRQCRRQGALDAAIQSPAVNDFLRLREEAPQLQRICFNGQTAGKFAVWFQKAGYQTLVLPSTSPAYTLAFERKVEFWRAAGLGEMAAD</sequence>
<dbReference type="NCBIfam" id="TIGR04274">
    <property type="entry name" value="hypoxanDNAglyco"/>
    <property type="match status" value="1"/>
</dbReference>
<dbReference type="EC" id="3.2.2.15" evidence="2"/>
<dbReference type="SMART" id="SM00987">
    <property type="entry name" value="UreE_C"/>
    <property type="match status" value="1"/>
</dbReference>
<dbReference type="InterPro" id="IPR026353">
    <property type="entry name" value="Hypoxan-DNA_Glyclase"/>
</dbReference>
<protein>
    <submittedName>
        <fullName evidence="2">DNA-deoxyinosine glycosylase</fullName>
        <ecNumber evidence="2">3.2.2.15</ecNumber>
    </submittedName>
</protein>
<comment type="caution">
    <text evidence="2">The sequence shown here is derived from an EMBL/GenBank/DDBJ whole genome shotgun (WGS) entry which is preliminary data.</text>
</comment>
<dbReference type="SUPFAM" id="SSF52141">
    <property type="entry name" value="Uracil-DNA glycosylase-like"/>
    <property type="match status" value="1"/>
</dbReference>
<keyword evidence="2" id="KW-0326">Glycosidase</keyword>
<dbReference type="Gene3D" id="3.40.470.10">
    <property type="entry name" value="Uracil-DNA glycosylase-like domain"/>
    <property type="match status" value="1"/>
</dbReference>
<dbReference type="Pfam" id="PF03167">
    <property type="entry name" value="UDG"/>
    <property type="match status" value="1"/>
</dbReference>
<accession>A0A935UJL6</accession>
<dbReference type="CDD" id="cd10032">
    <property type="entry name" value="UDG-F6_HDG"/>
    <property type="match status" value="1"/>
</dbReference>
<feature type="domain" description="Uracil-DNA glycosylase-like" evidence="1">
    <location>
        <begin position="13"/>
        <end position="162"/>
    </location>
</feature>